<sequence>MPIIPPKNTHATAGKWHAGSWRHRDTAAAAAPFAEPAPPSPPPPAHSLNPDPLAECWAIANPDVEASWFERWGRSAAAWSGGLAAAVLVAGGAAWVYNDSKTSQALSVASAALDTPLPAYVTRAPIGPVEPIAVQASELPPLAIDFQAAVPDFSPAPVAAKRSRVRAIAKVPRRTPPPAPDPAAIRQSQKAETLRQCRAAGYHAGQCIKRSCVATPYGIACKG</sequence>
<evidence type="ECO:0000313" key="2">
    <source>
        <dbReference type="EMBL" id="NML62631.1"/>
    </source>
</evidence>
<accession>A0A848HSB2</accession>
<keyword evidence="3" id="KW-1185">Reference proteome</keyword>
<feature type="region of interest" description="Disordered" evidence="1">
    <location>
        <begin position="1"/>
        <end position="50"/>
    </location>
</feature>
<feature type="compositionally biased region" description="Pro residues" evidence="1">
    <location>
        <begin position="35"/>
        <end position="45"/>
    </location>
</feature>
<evidence type="ECO:0000256" key="1">
    <source>
        <dbReference type="SAM" id="MobiDB-lite"/>
    </source>
</evidence>
<protein>
    <submittedName>
        <fullName evidence="2">Uncharacterized protein</fullName>
    </submittedName>
</protein>
<reference evidence="2 3" key="1">
    <citation type="submission" date="2020-04" db="EMBL/GenBank/DDBJ databases">
        <title>Massilia sp. RP-1-19 isolated from soil.</title>
        <authorList>
            <person name="Dahal R.H."/>
        </authorList>
    </citation>
    <scope>NUCLEOTIDE SEQUENCE [LARGE SCALE GENOMIC DNA]</scope>
    <source>
        <strain evidence="2 3">RP-1-19</strain>
    </source>
</reference>
<dbReference type="AlphaFoldDB" id="A0A848HSB2"/>
<dbReference type="EMBL" id="JABBGG010000009">
    <property type="protein sequence ID" value="NML62631.1"/>
    <property type="molecule type" value="Genomic_DNA"/>
</dbReference>
<proteinExistence type="predicted"/>
<organism evidence="2 3">
    <name type="scientific">Massilia polaris</name>
    <dbReference type="NCBI Taxonomy" id="2728846"/>
    <lineage>
        <taxon>Bacteria</taxon>
        <taxon>Pseudomonadati</taxon>
        <taxon>Pseudomonadota</taxon>
        <taxon>Betaproteobacteria</taxon>
        <taxon>Burkholderiales</taxon>
        <taxon>Oxalobacteraceae</taxon>
        <taxon>Telluria group</taxon>
        <taxon>Massilia</taxon>
    </lineage>
</organism>
<dbReference type="RefSeq" id="WP_169467783.1">
    <property type="nucleotide sequence ID" value="NZ_JABBGG010000009.1"/>
</dbReference>
<name>A0A848HSB2_9BURK</name>
<comment type="caution">
    <text evidence="2">The sequence shown here is derived from an EMBL/GenBank/DDBJ whole genome shotgun (WGS) entry which is preliminary data.</text>
</comment>
<evidence type="ECO:0000313" key="3">
    <source>
        <dbReference type="Proteomes" id="UP000583752"/>
    </source>
</evidence>
<gene>
    <name evidence="2" type="ORF">HHL21_16415</name>
</gene>
<dbReference type="Proteomes" id="UP000583752">
    <property type="component" value="Unassembled WGS sequence"/>
</dbReference>